<dbReference type="SMART" id="SM00387">
    <property type="entry name" value="HATPase_c"/>
    <property type="match status" value="1"/>
</dbReference>
<evidence type="ECO:0000313" key="27">
    <source>
        <dbReference type="Proteomes" id="UP000270036"/>
    </source>
</evidence>
<evidence type="ECO:0000313" key="25">
    <source>
        <dbReference type="EMBL" id="VEI01305.1"/>
    </source>
</evidence>
<keyword evidence="26" id="KW-1185">Reference proteome</keyword>
<dbReference type="InterPro" id="IPR003661">
    <property type="entry name" value="HisK_dim/P_dom"/>
</dbReference>
<comment type="cofactor">
    <cofactor evidence="2">
        <name>Mn(2+)</name>
        <dbReference type="ChEBI" id="CHEBI:29035"/>
    </cofactor>
</comment>
<evidence type="ECO:0000256" key="17">
    <source>
        <dbReference type="ARBA" id="ARBA00023026"/>
    </source>
</evidence>
<evidence type="ECO:0000256" key="16">
    <source>
        <dbReference type="ARBA" id="ARBA00023016"/>
    </source>
</evidence>
<dbReference type="GO" id="GO:0005524">
    <property type="term" value="F:ATP binding"/>
    <property type="evidence" value="ECO:0007669"/>
    <property type="project" value="UniProtKB-KW"/>
</dbReference>
<dbReference type="GO" id="GO:0000155">
    <property type="term" value="F:phosphorelay sensor kinase activity"/>
    <property type="evidence" value="ECO:0007669"/>
    <property type="project" value="InterPro"/>
</dbReference>
<keyword evidence="6" id="KW-1003">Cell membrane</keyword>
<organism evidence="25 27">
    <name type="scientific">Kaistella antarctica</name>
    <dbReference type="NCBI Taxonomy" id="266748"/>
    <lineage>
        <taxon>Bacteria</taxon>
        <taxon>Pseudomonadati</taxon>
        <taxon>Bacteroidota</taxon>
        <taxon>Flavobacteriia</taxon>
        <taxon>Flavobacteriales</taxon>
        <taxon>Weeksellaceae</taxon>
        <taxon>Chryseobacterium group</taxon>
        <taxon>Kaistella</taxon>
    </lineage>
</organism>
<keyword evidence="13" id="KW-0460">Magnesium</keyword>
<keyword evidence="21" id="KW-1133">Transmembrane helix</keyword>
<dbReference type="EMBL" id="LR134441">
    <property type="protein sequence ID" value="VEI01305.1"/>
    <property type="molecule type" value="Genomic_DNA"/>
</dbReference>
<keyword evidence="11" id="KW-0378">Hydrolase</keyword>
<keyword evidence="10 24" id="KW-0418">Kinase</keyword>
<accession>A0A3S4W649</accession>
<evidence type="ECO:0000259" key="22">
    <source>
        <dbReference type="PROSITE" id="PS50109"/>
    </source>
</evidence>
<proteinExistence type="predicted"/>
<feature type="domain" description="Histidine kinase" evidence="22">
    <location>
        <begin position="276"/>
        <end position="484"/>
    </location>
</feature>
<dbReference type="InterPro" id="IPR004358">
    <property type="entry name" value="Sig_transdc_His_kin-like_C"/>
</dbReference>
<keyword evidence="9" id="KW-0547">Nucleotide-binding</keyword>
<feature type="transmembrane region" description="Helical" evidence="21">
    <location>
        <begin position="15"/>
        <end position="38"/>
    </location>
</feature>
<evidence type="ECO:0000256" key="11">
    <source>
        <dbReference type="ARBA" id="ARBA00022801"/>
    </source>
</evidence>
<evidence type="ECO:0000256" key="18">
    <source>
        <dbReference type="ARBA" id="ARBA00023211"/>
    </source>
</evidence>
<dbReference type="PANTHER" id="PTHR44936:SF9">
    <property type="entry name" value="SENSOR PROTEIN CREC"/>
    <property type="match status" value="1"/>
</dbReference>
<comment type="cofactor">
    <cofactor evidence="3">
        <name>Mg(2+)</name>
        <dbReference type="ChEBI" id="CHEBI:18420"/>
    </cofactor>
</comment>
<dbReference type="AlphaFoldDB" id="A0A3S4W649"/>
<evidence type="ECO:0000256" key="14">
    <source>
        <dbReference type="ARBA" id="ARBA00022912"/>
    </source>
</evidence>
<protein>
    <recommendedName>
        <fullName evidence="19">Signal transduction histidine-protein kinase/phosphatase MprB</fullName>
        <ecNumber evidence="5">2.7.13.3</ecNumber>
    </recommendedName>
    <alternativeName>
        <fullName evidence="20">Mycobacterial persistence regulator B</fullName>
    </alternativeName>
</protein>
<dbReference type="EMBL" id="JPEP01000002">
    <property type="protein sequence ID" value="KEY18510.1"/>
    <property type="molecule type" value="Genomic_DNA"/>
</dbReference>
<evidence type="ECO:0000256" key="7">
    <source>
        <dbReference type="ARBA" id="ARBA00022553"/>
    </source>
</evidence>
<keyword evidence="16" id="KW-0346">Stress response</keyword>
<dbReference type="STRING" id="266748.HY04_08310"/>
<dbReference type="PROSITE" id="PS50109">
    <property type="entry name" value="HIS_KIN"/>
    <property type="match status" value="1"/>
</dbReference>
<dbReference type="InterPro" id="IPR005467">
    <property type="entry name" value="His_kinase_dom"/>
</dbReference>
<dbReference type="SUPFAM" id="SSF47384">
    <property type="entry name" value="Homodimeric domain of signal transducing histidine kinase"/>
    <property type="match status" value="1"/>
</dbReference>
<dbReference type="PANTHER" id="PTHR44936">
    <property type="entry name" value="SENSOR PROTEIN CREC"/>
    <property type="match status" value="1"/>
</dbReference>
<evidence type="ECO:0000313" key="24">
    <source>
        <dbReference type="EMBL" id="KEY18510.1"/>
    </source>
</evidence>
<evidence type="ECO:0000256" key="9">
    <source>
        <dbReference type="ARBA" id="ARBA00022741"/>
    </source>
</evidence>
<evidence type="ECO:0000256" key="13">
    <source>
        <dbReference type="ARBA" id="ARBA00022842"/>
    </source>
</evidence>
<sequence length="490" mass="56506">MPFSKYKGFSLRNRVFWGFLVICLLSITGSSTLSYFILKNNAKEQSTTDLQKRAESLMSALDYAVSHTQAQTDDLPQILSNDIFEIADINNQDIIIYDLKGNYVISNKDINLISVKKIPLDIINGVLKSDKRVDLKSFDRKIGANVTSSYMILKNNMLQPIAIVYFPYYHNDSSYVSIFNRYLNYIFFVNLLIIAFGVWLSWIISNNLTNAVTKFSDLINRITLFEDDPQPIRYYKNDELNQLVKAYNKMILQITEQKERLSFKDKEEAWREMAKQVAHEVKNPLTPMKLTIQNFERKFNPEDPNIYEKVKHLSKTMVDQIDLVATVANAFSQFAQLPEKNNEIFDLNKEIKNIINIFSDEKIYFHTNVEKIMIEMDKIYLSRIITNLVSNAKQAGDEQRENLINLDVEQRQKRIIITVEDTGIGIAEEYYGSIFEPNFTSKSSGMGLGLTMVRKMVEDYKGEISVKSELGKGTTFTISLPNNLKSIEKS</sequence>
<dbReference type="CDD" id="cd00082">
    <property type="entry name" value="HisKA"/>
    <property type="match status" value="1"/>
</dbReference>
<dbReference type="SUPFAM" id="SSF55874">
    <property type="entry name" value="ATPase domain of HSP90 chaperone/DNA topoisomerase II/histidine kinase"/>
    <property type="match status" value="1"/>
</dbReference>
<evidence type="ECO:0000256" key="8">
    <source>
        <dbReference type="ARBA" id="ARBA00022679"/>
    </source>
</evidence>
<reference evidence="24 26" key="1">
    <citation type="submission" date="2014-07" db="EMBL/GenBank/DDBJ databases">
        <authorList>
            <person name="Pisani N.G."/>
            <person name="Newman J.D."/>
        </authorList>
    </citation>
    <scope>NUCLEOTIDE SEQUENCE [LARGE SCALE GENOMIC DNA]</scope>
    <source>
        <strain evidence="24 26">LMG 24720</strain>
    </source>
</reference>
<keyword evidence="18" id="KW-0464">Manganese</keyword>
<evidence type="ECO:0000256" key="15">
    <source>
        <dbReference type="ARBA" id="ARBA00023012"/>
    </source>
</evidence>
<dbReference type="GO" id="GO:0004721">
    <property type="term" value="F:phosphoprotein phosphatase activity"/>
    <property type="evidence" value="ECO:0007669"/>
    <property type="project" value="UniProtKB-KW"/>
</dbReference>
<evidence type="ECO:0000256" key="5">
    <source>
        <dbReference type="ARBA" id="ARBA00012438"/>
    </source>
</evidence>
<keyword evidence="21" id="KW-0812">Transmembrane</keyword>
<dbReference type="Gene3D" id="6.10.340.10">
    <property type="match status" value="1"/>
</dbReference>
<dbReference type="RefSeq" id="WP_034718873.1">
    <property type="nucleotide sequence ID" value="NZ_FOIX01000001.1"/>
</dbReference>
<dbReference type="Proteomes" id="UP000270036">
    <property type="component" value="Chromosome"/>
</dbReference>
<keyword evidence="15" id="KW-0902">Two-component regulatory system</keyword>
<evidence type="ECO:0000256" key="1">
    <source>
        <dbReference type="ARBA" id="ARBA00000085"/>
    </source>
</evidence>
<evidence type="ECO:0000256" key="19">
    <source>
        <dbReference type="ARBA" id="ARBA00040454"/>
    </source>
</evidence>
<dbReference type="InterPro" id="IPR050980">
    <property type="entry name" value="2C_sensor_his_kinase"/>
</dbReference>
<dbReference type="InterPro" id="IPR036890">
    <property type="entry name" value="HATPase_C_sf"/>
</dbReference>
<keyword evidence="14" id="KW-0904">Protein phosphatase</keyword>
<keyword evidence="7" id="KW-0597">Phosphoprotein</keyword>
<dbReference type="InterPro" id="IPR003594">
    <property type="entry name" value="HATPase_dom"/>
</dbReference>
<dbReference type="Proteomes" id="UP000028349">
    <property type="component" value="Unassembled WGS sequence"/>
</dbReference>
<feature type="transmembrane region" description="Helical" evidence="21">
    <location>
        <begin position="182"/>
        <end position="204"/>
    </location>
</feature>
<dbReference type="PRINTS" id="PR00344">
    <property type="entry name" value="BCTRLSENSOR"/>
</dbReference>
<keyword evidence="21" id="KW-0472">Membrane</keyword>
<dbReference type="Pfam" id="PF02518">
    <property type="entry name" value="HATPase_c"/>
    <property type="match status" value="1"/>
</dbReference>
<reference evidence="25 27" key="2">
    <citation type="submission" date="2018-12" db="EMBL/GenBank/DDBJ databases">
        <authorList>
            <consortium name="Pathogen Informatics"/>
        </authorList>
    </citation>
    <scope>NUCLEOTIDE SEQUENCE [LARGE SCALE GENOMIC DNA]</scope>
    <source>
        <strain evidence="25 27">NCTC13489</strain>
    </source>
</reference>
<comment type="subcellular location">
    <subcellularLocation>
        <location evidence="4">Cell membrane</location>
        <topology evidence="4">Multi-pass membrane protein</topology>
    </subcellularLocation>
</comment>
<name>A0A3S4W649_9FLAO</name>
<dbReference type="KEGG" id="cant:NCTC13489_02672"/>
<evidence type="ECO:0000313" key="26">
    <source>
        <dbReference type="Proteomes" id="UP000028349"/>
    </source>
</evidence>
<dbReference type="InterPro" id="IPR003660">
    <property type="entry name" value="HAMP_dom"/>
</dbReference>
<dbReference type="Gene3D" id="1.10.287.130">
    <property type="match status" value="1"/>
</dbReference>
<evidence type="ECO:0000256" key="6">
    <source>
        <dbReference type="ARBA" id="ARBA00022475"/>
    </source>
</evidence>
<evidence type="ECO:0000256" key="2">
    <source>
        <dbReference type="ARBA" id="ARBA00001936"/>
    </source>
</evidence>
<dbReference type="GO" id="GO:0005886">
    <property type="term" value="C:plasma membrane"/>
    <property type="evidence" value="ECO:0007669"/>
    <property type="project" value="UniProtKB-SubCell"/>
</dbReference>
<evidence type="ECO:0000256" key="3">
    <source>
        <dbReference type="ARBA" id="ARBA00001946"/>
    </source>
</evidence>
<keyword evidence="12" id="KW-0067">ATP-binding</keyword>
<dbReference type="PROSITE" id="PS50885">
    <property type="entry name" value="HAMP"/>
    <property type="match status" value="1"/>
</dbReference>
<dbReference type="OrthoDB" id="9776727at2"/>
<dbReference type="EC" id="2.7.13.3" evidence="5"/>
<evidence type="ECO:0000256" key="4">
    <source>
        <dbReference type="ARBA" id="ARBA00004651"/>
    </source>
</evidence>
<keyword evidence="8 25" id="KW-0808">Transferase</keyword>
<dbReference type="Gene3D" id="3.30.565.10">
    <property type="entry name" value="Histidine kinase-like ATPase, C-terminal domain"/>
    <property type="match status" value="1"/>
</dbReference>
<comment type="catalytic activity">
    <reaction evidence="1">
        <text>ATP + protein L-histidine = ADP + protein N-phospho-L-histidine.</text>
        <dbReference type="EC" id="2.7.13.3"/>
    </reaction>
</comment>
<dbReference type="InterPro" id="IPR036097">
    <property type="entry name" value="HisK_dim/P_sf"/>
</dbReference>
<evidence type="ECO:0000256" key="21">
    <source>
        <dbReference type="SAM" id="Phobius"/>
    </source>
</evidence>
<keyword evidence="17" id="KW-0843">Virulence</keyword>
<evidence type="ECO:0000259" key="23">
    <source>
        <dbReference type="PROSITE" id="PS50885"/>
    </source>
</evidence>
<gene>
    <name evidence="25" type="primary">zraS</name>
    <name evidence="24" type="ORF">HY04_08310</name>
    <name evidence="25" type="ORF">NCTC13489_02672</name>
</gene>
<evidence type="ECO:0000256" key="12">
    <source>
        <dbReference type="ARBA" id="ARBA00022840"/>
    </source>
</evidence>
<evidence type="ECO:0000256" key="20">
    <source>
        <dbReference type="ARBA" id="ARBA00041776"/>
    </source>
</evidence>
<evidence type="ECO:0000256" key="10">
    <source>
        <dbReference type="ARBA" id="ARBA00022777"/>
    </source>
</evidence>
<feature type="domain" description="HAMP" evidence="23">
    <location>
        <begin position="206"/>
        <end position="259"/>
    </location>
</feature>